<keyword evidence="3" id="KW-1185">Reference proteome</keyword>
<feature type="coiled-coil region" evidence="1">
    <location>
        <begin position="19"/>
        <end position="83"/>
    </location>
</feature>
<name>A0A918N742_9GAMM</name>
<organism evidence="2 3">
    <name type="scientific">Saccharospirillum salsuginis</name>
    <dbReference type="NCBI Taxonomy" id="418750"/>
    <lineage>
        <taxon>Bacteria</taxon>
        <taxon>Pseudomonadati</taxon>
        <taxon>Pseudomonadota</taxon>
        <taxon>Gammaproteobacteria</taxon>
        <taxon>Oceanospirillales</taxon>
        <taxon>Saccharospirillaceae</taxon>
        <taxon>Saccharospirillum</taxon>
    </lineage>
</organism>
<keyword evidence="1" id="KW-0175">Coiled coil</keyword>
<sequence>MQKIRKWVQRLQDILSDERNTGQEQVEALEKTLRKLRKREAELIESLDNDPDKAQRRVLSDRLKLVRRHLEKGEAHLQELRNQRRE</sequence>
<proteinExistence type="predicted"/>
<evidence type="ECO:0000313" key="3">
    <source>
        <dbReference type="Proteomes" id="UP000626148"/>
    </source>
</evidence>
<reference evidence="2" key="1">
    <citation type="journal article" date="2014" name="Int. J. Syst. Evol. Microbiol.">
        <title>Complete genome sequence of Corynebacterium casei LMG S-19264T (=DSM 44701T), isolated from a smear-ripened cheese.</title>
        <authorList>
            <consortium name="US DOE Joint Genome Institute (JGI-PGF)"/>
            <person name="Walter F."/>
            <person name="Albersmeier A."/>
            <person name="Kalinowski J."/>
            <person name="Ruckert C."/>
        </authorList>
    </citation>
    <scope>NUCLEOTIDE SEQUENCE</scope>
    <source>
        <strain evidence="2">KCTC 22169</strain>
    </source>
</reference>
<evidence type="ECO:0000313" key="2">
    <source>
        <dbReference type="EMBL" id="GGX46125.1"/>
    </source>
</evidence>
<evidence type="ECO:0000256" key="1">
    <source>
        <dbReference type="SAM" id="Coils"/>
    </source>
</evidence>
<dbReference type="Proteomes" id="UP000626148">
    <property type="component" value="Unassembled WGS sequence"/>
</dbReference>
<comment type="caution">
    <text evidence="2">The sequence shown here is derived from an EMBL/GenBank/DDBJ whole genome shotgun (WGS) entry which is preliminary data.</text>
</comment>
<reference evidence="2" key="2">
    <citation type="submission" date="2020-09" db="EMBL/GenBank/DDBJ databases">
        <authorList>
            <person name="Sun Q."/>
            <person name="Kim S."/>
        </authorList>
    </citation>
    <scope>NUCLEOTIDE SEQUENCE</scope>
    <source>
        <strain evidence="2">KCTC 22169</strain>
    </source>
</reference>
<gene>
    <name evidence="2" type="ORF">GCM10007392_11470</name>
</gene>
<accession>A0A918N742</accession>
<protein>
    <submittedName>
        <fullName evidence="2">Uncharacterized protein</fullName>
    </submittedName>
</protein>
<dbReference type="EMBL" id="BMXR01000002">
    <property type="protein sequence ID" value="GGX46125.1"/>
    <property type="molecule type" value="Genomic_DNA"/>
</dbReference>
<dbReference type="AlphaFoldDB" id="A0A918N742"/>